<evidence type="ECO:0000256" key="3">
    <source>
        <dbReference type="SAM" id="MobiDB-lite"/>
    </source>
</evidence>
<dbReference type="Pfam" id="PF00106">
    <property type="entry name" value="adh_short"/>
    <property type="match status" value="1"/>
</dbReference>
<feature type="domain" description="Ketoreductase" evidence="4">
    <location>
        <begin position="37"/>
        <end position="222"/>
    </location>
</feature>
<sequence length="288" mass="29551">MSSSPSEYGNALRRVPGVTDLIPPPGPAAGDNDRMSSVAIVTGASSGIGAATARRLAAEGFHVLAAARRTERLAALVAEIERAGGAATAVACDVTSDESVAGLASAAEAAPGPVTLLVNNAGGARSLDPVETADVGDWQWMYDVNVLGTLRVTKALLPALERSGAGTVVIVSSTAGHVVYEGGGGYTAAKHAQTAIAGTLRLELCGRPVRVIEIDPGMVRTEEFGLVRFGGDADRAEAVYAGVAEPLVADDVADCVAWCATRPHHVNIDRLVVRPLAQAAQHKVHRTP</sequence>
<protein>
    <submittedName>
        <fullName evidence="5">NADP-dependent 3-hydroxy acid dehydrogenase YdfG</fullName>
    </submittedName>
</protein>
<name>A0A1C5AMA5_9ACTN</name>
<dbReference type="PRINTS" id="PR00081">
    <property type="entry name" value="GDHRDH"/>
</dbReference>
<dbReference type="GO" id="GO:0016616">
    <property type="term" value="F:oxidoreductase activity, acting on the CH-OH group of donors, NAD or NADP as acceptor"/>
    <property type="evidence" value="ECO:0007669"/>
    <property type="project" value="UniProtKB-ARBA"/>
</dbReference>
<reference evidence="6" key="1">
    <citation type="submission" date="2016-06" db="EMBL/GenBank/DDBJ databases">
        <authorList>
            <person name="Varghese N."/>
        </authorList>
    </citation>
    <scope>NUCLEOTIDE SEQUENCE [LARGE SCALE GENOMIC DNA]</scope>
    <source>
        <strain evidence="6">DSM 45555</strain>
    </source>
</reference>
<evidence type="ECO:0000313" key="6">
    <source>
        <dbReference type="Proteomes" id="UP000198551"/>
    </source>
</evidence>
<dbReference type="InterPro" id="IPR057326">
    <property type="entry name" value="KR_dom"/>
</dbReference>
<dbReference type="AlphaFoldDB" id="A0A1C5AMA5"/>
<evidence type="ECO:0000259" key="4">
    <source>
        <dbReference type="SMART" id="SM00822"/>
    </source>
</evidence>
<dbReference type="InterPro" id="IPR036291">
    <property type="entry name" value="NAD(P)-bd_dom_sf"/>
</dbReference>
<proteinExistence type="inferred from homology"/>
<accession>A0A1C5AMA5</accession>
<evidence type="ECO:0000313" key="5">
    <source>
        <dbReference type="EMBL" id="SCF46365.1"/>
    </source>
</evidence>
<evidence type="ECO:0000256" key="2">
    <source>
        <dbReference type="ARBA" id="ARBA00023002"/>
    </source>
</evidence>
<dbReference type="InterPro" id="IPR002347">
    <property type="entry name" value="SDR_fam"/>
</dbReference>
<gene>
    <name evidence="5" type="ORF">GA0070215_14411</name>
</gene>
<keyword evidence="6" id="KW-1185">Reference proteome</keyword>
<comment type="similarity">
    <text evidence="1">Belongs to the short-chain dehydrogenases/reductases (SDR) family.</text>
</comment>
<dbReference type="EMBL" id="FMCV01000044">
    <property type="protein sequence ID" value="SCF46365.1"/>
    <property type="molecule type" value="Genomic_DNA"/>
</dbReference>
<dbReference type="PANTHER" id="PTHR42901">
    <property type="entry name" value="ALCOHOL DEHYDROGENASE"/>
    <property type="match status" value="1"/>
</dbReference>
<evidence type="ECO:0000256" key="1">
    <source>
        <dbReference type="ARBA" id="ARBA00006484"/>
    </source>
</evidence>
<organism evidence="5 6">
    <name type="scientific">Micromonospora marina</name>
    <dbReference type="NCBI Taxonomy" id="307120"/>
    <lineage>
        <taxon>Bacteria</taxon>
        <taxon>Bacillati</taxon>
        <taxon>Actinomycetota</taxon>
        <taxon>Actinomycetes</taxon>
        <taxon>Micromonosporales</taxon>
        <taxon>Micromonosporaceae</taxon>
        <taxon>Micromonospora</taxon>
    </lineage>
</organism>
<feature type="region of interest" description="Disordered" evidence="3">
    <location>
        <begin position="1"/>
        <end position="34"/>
    </location>
</feature>
<dbReference type="SMART" id="SM00822">
    <property type="entry name" value="PKS_KR"/>
    <property type="match status" value="1"/>
</dbReference>
<dbReference type="SUPFAM" id="SSF51735">
    <property type="entry name" value="NAD(P)-binding Rossmann-fold domains"/>
    <property type="match status" value="1"/>
</dbReference>
<dbReference type="Gene3D" id="3.40.50.720">
    <property type="entry name" value="NAD(P)-binding Rossmann-like Domain"/>
    <property type="match status" value="1"/>
</dbReference>
<dbReference type="FunFam" id="3.40.50.720:FF:000047">
    <property type="entry name" value="NADP-dependent L-serine/L-allo-threonine dehydrogenase"/>
    <property type="match status" value="1"/>
</dbReference>
<dbReference type="PANTHER" id="PTHR42901:SF1">
    <property type="entry name" value="ALCOHOL DEHYDROGENASE"/>
    <property type="match status" value="1"/>
</dbReference>
<keyword evidence="2" id="KW-0560">Oxidoreductase</keyword>
<dbReference type="Proteomes" id="UP000198551">
    <property type="component" value="Unassembled WGS sequence"/>
</dbReference>